<evidence type="ECO:0000256" key="9">
    <source>
        <dbReference type="ARBA" id="ARBA00022839"/>
    </source>
</evidence>
<evidence type="ECO:0000256" key="6">
    <source>
        <dbReference type="ARBA" id="ARBA00022722"/>
    </source>
</evidence>
<dbReference type="EMBL" id="JANBPT010000764">
    <property type="protein sequence ID" value="KAJ1913256.1"/>
    <property type="molecule type" value="Genomic_DNA"/>
</dbReference>
<dbReference type="SUPFAM" id="SSF50249">
    <property type="entry name" value="Nucleic acid-binding proteins"/>
    <property type="match status" value="2"/>
</dbReference>
<feature type="region of interest" description="Disordered" evidence="15">
    <location>
        <begin position="134"/>
        <end position="167"/>
    </location>
</feature>
<evidence type="ECO:0000256" key="1">
    <source>
        <dbReference type="ARBA" id="ARBA00001946"/>
    </source>
</evidence>
<evidence type="ECO:0000256" key="15">
    <source>
        <dbReference type="SAM" id="MobiDB-lite"/>
    </source>
</evidence>
<evidence type="ECO:0000256" key="13">
    <source>
        <dbReference type="ARBA" id="ARBA00077930"/>
    </source>
</evidence>
<dbReference type="PANTHER" id="PTHR23355:SF30">
    <property type="entry name" value="DIS3-LIKE EXONUCLEASE 1"/>
    <property type="match status" value="1"/>
</dbReference>
<comment type="cofactor">
    <cofactor evidence="1">
        <name>Mg(2+)</name>
        <dbReference type="ChEBI" id="CHEBI:18420"/>
    </cofactor>
</comment>
<keyword evidence="7" id="KW-0378">Hydrolase</keyword>
<evidence type="ECO:0000256" key="12">
    <source>
        <dbReference type="ARBA" id="ARBA00023242"/>
    </source>
</evidence>
<gene>
    <name evidence="17" type="ORF">IWQ60_009284</name>
</gene>
<dbReference type="OrthoDB" id="372421at2759"/>
<feature type="domain" description="RNB" evidence="16">
    <location>
        <begin position="305"/>
        <end position="648"/>
    </location>
</feature>
<keyword evidence="6" id="KW-0540">Nuclease</keyword>
<dbReference type="Gene3D" id="2.40.50.140">
    <property type="entry name" value="Nucleic acid-binding proteins"/>
    <property type="match status" value="1"/>
</dbReference>
<evidence type="ECO:0000256" key="14">
    <source>
        <dbReference type="RuleBase" id="RU003901"/>
    </source>
</evidence>
<reference evidence="17" key="1">
    <citation type="submission" date="2022-07" db="EMBL/GenBank/DDBJ databases">
        <title>Phylogenomic reconstructions and comparative analyses of Kickxellomycotina fungi.</title>
        <authorList>
            <person name="Reynolds N.K."/>
            <person name="Stajich J.E."/>
            <person name="Barry K."/>
            <person name="Grigoriev I.V."/>
            <person name="Crous P."/>
            <person name="Smith M.E."/>
        </authorList>
    </citation>
    <scope>NUCLEOTIDE SEQUENCE</scope>
    <source>
        <strain evidence="17">RSA 861</strain>
    </source>
</reference>
<evidence type="ECO:0000256" key="10">
    <source>
        <dbReference type="ARBA" id="ARBA00022842"/>
    </source>
</evidence>
<dbReference type="FunFam" id="2.40.50.700:FF:000001">
    <property type="entry name" value="Exosome complex exonuclease exoribonuclease (Rrp44)"/>
    <property type="match status" value="1"/>
</dbReference>
<dbReference type="InterPro" id="IPR050180">
    <property type="entry name" value="RNR_Ribonuclease"/>
</dbReference>
<comment type="similarity">
    <text evidence="3 14">Belongs to the RNR ribonuclease family.</text>
</comment>
<dbReference type="InterPro" id="IPR012340">
    <property type="entry name" value="NA-bd_OB-fold"/>
</dbReference>
<comment type="caution">
    <text evidence="17">The sequence shown here is derived from an EMBL/GenBank/DDBJ whole genome shotgun (WGS) entry which is preliminary data.</text>
</comment>
<evidence type="ECO:0000256" key="8">
    <source>
        <dbReference type="ARBA" id="ARBA00022835"/>
    </source>
</evidence>
<keyword evidence="8" id="KW-0271">Exosome</keyword>
<evidence type="ECO:0000256" key="7">
    <source>
        <dbReference type="ARBA" id="ARBA00022801"/>
    </source>
</evidence>
<evidence type="ECO:0000313" key="18">
    <source>
        <dbReference type="Proteomes" id="UP001150569"/>
    </source>
</evidence>
<dbReference type="InterPro" id="IPR022966">
    <property type="entry name" value="RNase_II/R_CS"/>
</dbReference>
<evidence type="ECO:0000256" key="11">
    <source>
        <dbReference type="ARBA" id="ARBA00022884"/>
    </source>
</evidence>
<dbReference type="GO" id="GO:0000176">
    <property type="term" value="C:nuclear exosome (RNase complex)"/>
    <property type="evidence" value="ECO:0007669"/>
    <property type="project" value="UniProtKB-ARBA"/>
</dbReference>
<keyword evidence="12" id="KW-0539">Nucleus</keyword>
<comment type="subcellular location">
    <subcellularLocation>
        <location evidence="2">Nucleus</location>
    </subcellularLocation>
</comment>
<dbReference type="GO" id="GO:0006364">
    <property type="term" value="P:rRNA processing"/>
    <property type="evidence" value="ECO:0007669"/>
    <property type="project" value="UniProtKB-KW"/>
</dbReference>
<evidence type="ECO:0000313" key="17">
    <source>
        <dbReference type="EMBL" id="KAJ1913256.1"/>
    </source>
</evidence>
<evidence type="ECO:0000259" key="16">
    <source>
        <dbReference type="SMART" id="SM00955"/>
    </source>
</evidence>
<dbReference type="Pfam" id="PF00773">
    <property type="entry name" value="RNB"/>
    <property type="match status" value="1"/>
</dbReference>
<sequence length="893" mass="99054">RYRALIDADATGVAVMDLKTYIHDYHPNDAVLHNHFLATKEATAEEFAVETGVASDLSLRKSGRIYPEYLQLDKTLAEIKAGRLLKGVLTCRGGRRDDTAVEVTATDGSTQSIMVPSKLRRNRAVHGDVVAVRLTDPPEASESNDSDTDDEVSSNLDADEDSIANQPDAQMRYGEVVSVLQRNWRPYVATVQLDSEQGMYHLAVPLDPVIPKVRIRYNDVQQIADCRIVVVIDAWPCHSQYPNGHFVRVLGNLLDLNAEIDAILVERGIAVSQATLAFSPAVLRELPVLAAREDWQPSPAEIARRRDLRTSHTIFSIDPPNCEDIDDALSVCTLPDGSGYELGIHIADVAQFVTPGSQLDQEARVRATTVYLADRRFNMIPALLSEWICSLRQNVDRYAVSVLCTLDNDLHPRDVWYGRTLIRSTYEMEYAQAQALVDDRADLRGLDPTVAARLRPDVKLLTRLMQRLRARRVAAGALELDSTEVRFGFDENKDVNEIRTKEALLMHRVIEEAMVLANELVGTYLVAHVRRTALLRRHPPPVASHFHRLLKAAQAQGFEMDISSNATVAHSLAAVAKAQAGNPEVVRLFKTMATMAMHEAGYVCAGAYKDAELAHYGLALNYYTHFTSPIRRYADLVAHRQLLALVMGVDEAPILAPAQVTRLCDHLNARNKAAKLAQADSAELFQGLYVYQRTRANGAALVAEGVIAEIRARAFKVWVPRYGIQGLVYWESKDGQVQVPRALVTGRAEDDENWCVEAQVEHVEDGVDGVKGDRVIITIPSNGQRPCTFTYRQFDRIAVSLRANPSRAHRQTVSLGLVGTTSTRARDRERAALVAVDAEVLKGQHYAVGSDIECATQSPEYSEPSMYGLLNQFRQFRITNTQGAGEDESAVDE</sequence>
<dbReference type="SMART" id="SM00955">
    <property type="entry name" value="RNB"/>
    <property type="match status" value="1"/>
</dbReference>
<keyword evidence="9" id="KW-0269">Exonuclease</keyword>
<evidence type="ECO:0000256" key="3">
    <source>
        <dbReference type="ARBA" id="ARBA00005785"/>
    </source>
</evidence>
<dbReference type="AlphaFoldDB" id="A0A9W7ZNJ7"/>
<accession>A0A9W7ZNJ7</accession>
<dbReference type="GO" id="GO:0003723">
    <property type="term" value="F:RNA binding"/>
    <property type="evidence" value="ECO:0007669"/>
    <property type="project" value="UniProtKB-KW"/>
</dbReference>
<keyword evidence="11" id="KW-0694">RNA-binding</keyword>
<proteinExistence type="inferred from homology"/>
<dbReference type="InterPro" id="IPR001900">
    <property type="entry name" value="RNase_II/R"/>
</dbReference>
<feature type="compositionally biased region" description="Acidic residues" evidence="15">
    <location>
        <begin position="142"/>
        <end position="162"/>
    </location>
</feature>
<dbReference type="PANTHER" id="PTHR23355">
    <property type="entry name" value="RIBONUCLEASE"/>
    <property type="match status" value="1"/>
</dbReference>
<evidence type="ECO:0000256" key="5">
    <source>
        <dbReference type="ARBA" id="ARBA00022552"/>
    </source>
</evidence>
<dbReference type="Pfam" id="PF17849">
    <property type="entry name" value="OB_Dis3"/>
    <property type="match status" value="1"/>
</dbReference>
<dbReference type="GO" id="GO:0000956">
    <property type="term" value="P:nuclear-transcribed mRNA catabolic process"/>
    <property type="evidence" value="ECO:0007669"/>
    <property type="project" value="UniProtKB-ARBA"/>
</dbReference>
<dbReference type="PROSITE" id="PS01175">
    <property type="entry name" value="RIBONUCLEASE_II"/>
    <property type="match status" value="1"/>
</dbReference>
<dbReference type="Proteomes" id="UP001150569">
    <property type="component" value="Unassembled WGS sequence"/>
</dbReference>
<organism evidence="17 18">
    <name type="scientific">Tieghemiomyces parasiticus</name>
    <dbReference type="NCBI Taxonomy" id="78921"/>
    <lineage>
        <taxon>Eukaryota</taxon>
        <taxon>Fungi</taxon>
        <taxon>Fungi incertae sedis</taxon>
        <taxon>Zoopagomycota</taxon>
        <taxon>Kickxellomycotina</taxon>
        <taxon>Dimargaritomycetes</taxon>
        <taxon>Dimargaritales</taxon>
        <taxon>Dimargaritaceae</taxon>
        <taxon>Tieghemiomyces</taxon>
    </lineage>
</organism>
<dbReference type="Gene3D" id="2.40.50.700">
    <property type="match status" value="1"/>
</dbReference>
<dbReference type="GO" id="GO:0000175">
    <property type="term" value="F:3'-5'-RNA exonuclease activity"/>
    <property type="evidence" value="ECO:0007669"/>
    <property type="project" value="UniProtKB-ARBA"/>
</dbReference>
<evidence type="ECO:0000256" key="2">
    <source>
        <dbReference type="ARBA" id="ARBA00004123"/>
    </source>
</evidence>
<keyword evidence="5" id="KW-0698">rRNA processing</keyword>
<protein>
    <recommendedName>
        <fullName evidence="4">DIS3-like exonuclease 1</fullName>
    </recommendedName>
    <alternativeName>
        <fullName evidence="13">Ribosomal RNA-processing protein 44</fullName>
    </alternativeName>
</protein>
<dbReference type="Gene3D" id="2.40.50.690">
    <property type="match status" value="1"/>
</dbReference>
<keyword evidence="18" id="KW-1185">Reference proteome</keyword>
<keyword evidence="10" id="KW-0460">Magnesium</keyword>
<name>A0A9W7ZNJ7_9FUNG</name>
<dbReference type="InterPro" id="IPR041505">
    <property type="entry name" value="Dis3_CSD2"/>
</dbReference>
<evidence type="ECO:0000256" key="4">
    <source>
        <dbReference type="ARBA" id="ARBA00016366"/>
    </source>
</evidence>
<feature type="non-terminal residue" evidence="17">
    <location>
        <position position="1"/>
    </location>
</feature>